<dbReference type="AlphaFoldDB" id="A0A1Y2BRA6"/>
<dbReference type="SUPFAM" id="SSF69593">
    <property type="entry name" value="Glycerol-3-phosphate (1)-acyltransferase"/>
    <property type="match status" value="1"/>
</dbReference>
<evidence type="ECO:0000313" key="3">
    <source>
        <dbReference type="EMBL" id="ORY37264.1"/>
    </source>
</evidence>
<comment type="caution">
    <text evidence="3">The sequence shown here is derived from an EMBL/GenBank/DDBJ whole genome shotgun (WGS) entry which is preliminary data.</text>
</comment>
<proteinExistence type="predicted"/>
<dbReference type="Pfam" id="PF01553">
    <property type="entry name" value="Acyltransferase"/>
    <property type="match status" value="1"/>
</dbReference>
<dbReference type="CDD" id="cd07990">
    <property type="entry name" value="LPLAT_LCLAT1-like"/>
    <property type="match status" value="1"/>
</dbReference>
<feature type="domain" description="Phospholipid/glycerol acyltransferase" evidence="2">
    <location>
        <begin position="9"/>
        <end position="120"/>
    </location>
</feature>
<keyword evidence="1" id="KW-1133">Transmembrane helix</keyword>
<keyword evidence="1" id="KW-0812">Transmembrane</keyword>
<dbReference type="SMART" id="SM00563">
    <property type="entry name" value="PlsC"/>
    <property type="match status" value="1"/>
</dbReference>
<evidence type="ECO:0000256" key="1">
    <source>
        <dbReference type="SAM" id="Phobius"/>
    </source>
</evidence>
<dbReference type="EMBL" id="MCGO01000051">
    <property type="protein sequence ID" value="ORY37264.1"/>
    <property type="molecule type" value="Genomic_DNA"/>
</dbReference>
<reference evidence="3 4" key="1">
    <citation type="submission" date="2016-07" db="EMBL/GenBank/DDBJ databases">
        <title>Pervasive Adenine N6-methylation of Active Genes in Fungi.</title>
        <authorList>
            <consortium name="DOE Joint Genome Institute"/>
            <person name="Mondo S.J."/>
            <person name="Dannebaum R.O."/>
            <person name="Kuo R.C."/>
            <person name="Labutti K."/>
            <person name="Haridas S."/>
            <person name="Kuo A."/>
            <person name="Salamov A."/>
            <person name="Ahrendt S.R."/>
            <person name="Lipzen A."/>
            <person name="Sullivan W."/>
            <person name="Andreopoulos W.B."/>
            <person name="Clum A."/>
            <person name="Lindquist E."/>
            <person name="Daum C."/>
            <person name="Ramamoorthy G.K."/>
            <person name="Gryganskyi A."/>
            <person name="Culley D."/>
            <person name="Magnuson J.K."/>
            <person name="James T.Y."/>
            <person name="O'Malley M.A."/>
            <person name="Stajich J.E."/>
            <person name="Spatafora J.W."/>
            <person name="Visel A."/>
            <person name="Grigoriev I.V."/>
        </authorList>
    </citation>
    <scope>NUCLEOTIDE SEQUENCE [LARGE SCALE GENOMIC DNA]</scope>
    <source>
        <strain evidence="3 4">JEL800</strain>
    </source>
</reference>
<feature type="transmembrane region" description="Helical" evidence="1">
    <location>
        <begin position="243"/>
        <end position="268"/>
    </location>
</feature>
<dbReference type="GO" id="GO:0016746">
    <property type="term" value="F:acyltransferase activity"/>
    <property type="evidence" value="ECO:0007669"/>
    <property type="project" value="InterPro"/>
</dbReference>
<accession>A0A1Y2BRA6</accession>
<feature type="transmembrane region" description="Helical" evidence="1">
    <location>
        <begin position="274"/>
        <end position="301"/>
    </location>
</feature>
<keyword evidence="1" id="KW-0472">Membrane</keyword>
<dbReference type="PANTHER" id="PTHR10983">
    <property type="entry name" value="1-ACYLGLYCEROL-3-PHOSPHATE ACYLTRANSFERASE-RELATED"/>
    <property type="match status" value="1"/>
</dbReference>
<evidence type="ECO:0000259" key="2">
    <source>
        <dbReference type="SMART" id="SM00563"/>
    </source>
</evidence>
<dbReference type="STRING" id="329046.A0A1Y2BRA6"/>
<evidence type="ECO:0000313" key="4">
    <source>
        <dbReference type="Proteomes" id="UP000193642"/>
    </source>
</evidence>
<sequence length="316" mass="36670">MTAANSKKKVVLANHQAYPDWLYLWATAWVHNLHGDFRVMMIKVLSLIPIYGTKLDKDRPILKKNLGIARKEDLPLWMLIFPEGTLNTPGNIEKSKKFAEKMQIAEHPNHCILPKSTGLFYTIQDLQPTCTDVFDLTIGYSNVTPGDIPFEVMNPIEVFFNGRYPKTVHIHCRQYSVPEIPGFEPDMINQPEEDRKKPFDTWLRTIWLEKDTYLARFYETKKMTSNEEKDGKLVPLIPRSEDFLYLFMVLLGGYLILPVYVRLAYWAVYAVLYVVYWALWVVFKVVGFSRLTLWIAALLFLDGLVRGKRKATVTQA</sequence>
<protein>
    <recommendedName>
        <fullName evidence="2">Phospholipid/glycerol acyltransferase domain-containing protein</fullName>
    </recommendedName>
</protein>
<keyword evidence="4" id="KW-1185">Reference proteome</keyword>
<dbReference type="Proteomes" id="UP000193642">
    <property type="component" value="Unassembled WGS sequence"/>
</dbReference>
<name>A0A1Y2BRA6_9FUNG</name>
<gene>
    <name evidence="3" type="ORF">BCR33DRAFT_701283</name>
</gene>
<dbReference type="InterPro" id="IPR002123">
    <property type="entry name" value="Plipid/glycerol_acylTrfase"/>
</dbReference>
<dbReference type="GO" id="GO:0005783">
    <property type="term" value="C:endoplasmic reticulum"/>
    <property type="evidence" value="ECO:0007669"/>
    <property type="project" value="TreeGrafter"/>
</dbReference>
<dbReference type="OrthoDB" id="189226at2759"/>
<dbReference type="GO" id="GO:0036149">
    <property type="term" value="P:phosphatidylinositol acyl-chain remodeling"/>
    <property type="evidence" value="ECO:0007669"/>
    <property type="project" value="TreeGrafter"/>
</dbReference>
<organism evidence="3 4">
    <name type="scientific">Rhizoclosmatium globosum</name>
    <dbReference type="NCBI Taxonomy" id="329046"/>
    <lineage>
        <taxon>Eukaryota</taxon>
        <taxon>Fungi</taxon>
        <taxon>Fungi incertae sedis</taxon>
        <taxon>Chytridiomycota</taxon>
        <taxon>Chytridiomycota incertae sedis</taxon>
        <taxon>Chytridiomycetes</taxon>
        <taxon>Chytridiales</taxon>
        <taxon>Chytriomycetaceae</taxon>
        <taxon>Rhizoclosmatium</taxon>
    </lineage>
</organism>
<dbReference type="PANTHER" id="PTHR10983:SF16">
    <property type="entry name" value="LYSOCARDIOLIPIN ACYLTRANSFERASE 1"/>
    <property type="match status" value="1"/>
</dbReference>